<accession>A0A3B0SSK7</accession>
<feature type="non-terminal residue" evidence="1">
    <location>
        <position position="43"/>
    </location>
</feature>
<dbReference type="AlphaFoldDB" id="A0A3B0SSK7"/>
<dbReference type="EMBL" id="UOEK01000402">
    <property type="protein sequence ID" value="VAW07460.1"/>
    <property type="molecule type" value="Genomic_DNA"/>
</dbReference>
<organism evidence="1">
    <name type="scientific">hydrothermal vent metagenome</name>
    <dbReference type="NCBI Taxonomy" id="652676"/>
    <lineage>
        <taxon>unclassified sequences</taxon>
        <taxon>metagenomes</taxon>
        <taxon>ecological metagenomes</taxon>
    </lineage>
</organism>
<reference evidence="1" key="1">
    <citation type="submission" date="2018-06" db="EMBL/GenBank/DDBJ databases">
        <authorList>
            <person name="Zhirakovskaya E."/>
        </authorList>
    </citation>
    <scope>NUCLEOTIDE SEQUENCE</scope>
</reference>
<sequence>MWVKEFAPIFQQFGWWEHHSPPPVERFAQSALGEERDELLTSV</sequence>
<gene>
    <name evidence="1" type="ORF">MNBD_ACTINO02-843</name>
</gene>
<name>A0A3B0SSK7_9ZZZZ</name>
<evidence type="ECO:0000313" key="1">
    <source>
        <dbReference type="EMBL" id="VAW07460.1"/>
    </source>
</evidence>
<protein>
    <submittedName>
        <fullName evidence="1">Uncharacterized protein</fullName>
    </submittedName>
</protein>
<proteinExistence type="predicted"/>